<name>A0A5B7FGP9_PORTR</name>
<reference evidence="1 2" key="1">
    <citation type="submission" date="2019-05" db="EMBL/GenBank/DDBJ databases">
        <title>Another draft genome of Portunus trituberculatus and its Hox gene families provides insights of decapod evolution.</title>
        <authorList>
            <person name="Jeong J.-H."/>
            <person name="Song I."/>
            <person name="Kim S."/>
            <person name="Choi T."/>
            <person name="Kim D."/>
            <person name="Ryu S."/>
            <person name="Kim W."/>
        </authorList>
    </citation>
    <scope>NUCLEOTIDE SEQUENCE [LARGE SCALE GENOMIC DNA]</scope>
    <source>
        <tissue evidence="1">Muscle</tissue>
    </source>
</reference>
<accession>A0A5B7FGP9</accession>
<keyword evidence="2" id="KW-1185">Reference proteome</keyword>
<gene>
    <name evidence="1" type="ORF">E2C01_037771</name>
</gene>
<evidence type="ECO:0000313" key="1">
    <source>
        <dbReference type="EMBL" id="MPC44108.1"/>
    </source>
</evidence>
<evidence type="ECO:0000313" key="2">
    <source>
        <dbReference type="Proteomes" id="UP000324222"/>
    </source>
</evidence>
<dbReference type="AlphaFoldDB" id="A0A5B7FGP9"/>
<organism evidence="1 2">
    <name type="scientific">Portunus trituberculatus</name>
    <name type="common">Swimming crab</name>
    <name type="synonym">Neptunus trituberculatus</name>
    <dbReference type="NCBI Taxonomy" id="210409"/>
    <lineage>
        <taxon>Eukaryota</taxon>
        <taxon>Metazoa</taxon>
        <taxon>Ecdysozoa</taxon>
        <taxon>Arthropoda</taxon>
        <taxon>Crustacea</taxon>
        <taxon>Multicrustacea</taxon>
        <taxon>Malacostraca</taxon>
        <taxon>Eumalacostraca</taxon>
        <taxon>Eucarida</taxon>
        <taxon>Decapoda</taxon>
        <taxon>Pleocyemata</taxon>
        <taxon>Brachyura</taxon>
        <taxon>Eubrachyura</taxon>
        <taxon>Portunoidea</taxon>
        <taxon>Portunidae</taxon>
        <taxon>Portuninae</taxon>
        <taxon>Portunus</taxon>
    </lineage>
</organism>
<sequence>MSRTRPLPHLQENYLDSNRYHLWVNHAMFNKILHQITPKISKQDTNWREELEPGLCLAVTLRFMATGEAY</sequence>
<protein>
    <submittedName>
        <fullName evidence="1">Uncharacterized protein</fullName>
    </submittedName>
</protein>
<proteinExistence type="predicted"/>
<dbReference type="EMBL" id="VSRR010006129">
    <property type="protein sequence ID" value="MPC44108.1"/>
    <property type="molecule type" value="Genomic_DNA"/>
</dbReference>
<dbReference type="Proteomes" id="UP000324222">
    <property type="component" value="Unassembled WGS sequence"/>
</dbReference>
<comment type="caution">
    <text evidence="1">The sequence shown here is derived from an EMBL/GenBank/DDBJ whole genome shotgun (WGS) entry which is preliminary data.</text>
</comment>